<dbReference type="GO" id="GO:0016740">
    <property type="term" value="F:transferase activity"/>
    <property type="evidence" value="ECO:0007669"/>
    <property type="project" value="UniProtKB-KW"/>
</dbReference>
<dbReference type="PROSITE" id="PS51273">
    <property type="entry name" value="GATASE_TYPE_1"/>
    <property type="match status" value="1"/>
</dbReference>
<name>A0A3B0MKW7_THEAN</name>
<evidence type="ECO:0000259" key="1">
    <source>
        <dbReference type="Pfam" id="PF00117"/>
    </source>
</evidence>
<dbReference type="VEuPathDB" id="PiroplasmaDB:TA16665"/>
<keyword evidence="3" id="KW-0808">Transferase</keyword>
<reference evidence="3" key="1">
    <citation type="submission" date="2018-07" db="EMBL/GenBank/DDBJ databases">
        <authorList>
            <person name="Quirk P.G."/>
            <person name="Krulwich T.A."/>
        </authorList>
    </citation>
    <scope>NUCLEOTIDE SEQUENCE</scope>
    <source>
        <strain evidence="3">Anand</strain>
    </source>
</reference>
<sequence length="314" mass="36005">MLNENSELKILIFVPCDNDLFKDRHGKLVKQWLVYVSEYYNKKVTFNFTEFNIISQKIPPLNQVLQYNGLLITGGFASIGRKDAWLDELRHLIRQLFLHKFPMFGICFGFQIISQALGSSYLIAPYGFNFFVLDYKLESKASAFFKPFLNYYHKCEHKLNGNKNGVTDLKKANFNSIIGLFSHNDVITSLPDPSNIKFGSYEDQNQAEIDEALSDLVVTKISSSDKFPVLGYLAGNSQRTFIISLQHHPEFHTQQGLKYFNDVLNLKLSQGLMSPDQFEKNIEMIQLFNESNSGKIYGLMVLSLFSNGFIKPEQ</sequence>
<dbReference type="AlphaFoldDB" id="A0A3B0MKW7"/>
<evidence type="ECO:0000313" key="3">
    <source>
        <dbReference type="EMBL" id="SVP90445.1"/>
    </source>
</evidence>
<dbReference type="PANTHER" id="PTHR42695:SF5">
    <property type="entry name" value="GLUTAMINE AMIDOTRANSFERASE YLR126C-RELATED"/>
    <property type="match status" value="1"/>
</dbReference>
<dbReference type="SUPFAM" id="SSF52317">
    <property type="entry name" value="Class I glutamine amidotransferase-like"/>
    <property type="match status" value="1"/>
</dbReference>
<organism evidence="3">
    <name type="scientific">Theileria annulata</name>
    <dbReference type="NCBI Taxonomy" id="5874"/>
    <lineage>
        <taxon>Eukaryota</taxon>
        <taxon>Sar</taxon>
        <taxon>Alveolata</taxon>
        <taxon>Apicomplexa</taxon>
        <taxon>Aconoidasida</taxon>
        <taxon>Piroplasmida</taxon>
        <taxon>Theileriidae</taxon>
        <taxon>Theileria</taxon>
    </lineage>
</organism>
<gene>
    <name evidence="2" type="ORF">TAT_000115800</name>
    <name evidence="3" type="ORF">TAV_000115100</name>
</gene>
<protein>
    <submittedName>
        <fullName evidence="3">Glutamine amidotransferase class-I, putative</fullName>
    </submittedName>
</protein>
<dbReference type="PANTHER" id="PTHR42695">
    <property type="entry name" value="GLUTAMINE AMIDOTRANSFERASE YLR126C-RELATED"/>
    <property type="match status" value="1"/>
</dbReference>
<accession>A0A3B0MKW7</accession>
<dbReference type="Gene3D" id="3.40.50.880">
    <property type="match status" value="1"/>
</dbReference>
<dbReference type="InterPro" id="IPR017926">
    <property type="entry name" value="GATASE"/>
</dbReference>
<dbReference type="Pfam" id="PF00117">
    <property type="entry name" value="GATase"/>
    <property type="match status" value="1"/>
</dbReference>
<dbReference type="GO" id="GO:0005829">
    <property type="term" value="C:cytosol"/>
    <property type="evidence" value="ECO:0007669"/>
    <property type="project" value="TreeGrafter"/>
</dbReference>
<evidence type="ECO:0000313" key="2">
    <source>
        <dbReference type="EMBL" id="SVP89305.1"/>
    </source>
</evidence>
<keyword evidence="3" id="KW-0315">Glutamine amidotransferase</keyword>
<dbReference type="EMBL" id="UIVT01000001">
    <property type="protein sequence ID" value="SVP89305.1"/>
    <property type="molecule type" value="Genomic_DNA"/>
</dbReference>
<feature type="domain" description="Glutamine amidotransferase" evidence="1">
    <location>
        <begin position="50"/>
        <end position="261"/>
    </location>
</feature>
<proteinExistence type="predicted"/>
<dbReference type="EMBL" id="UIVS01000001">
    <property type="protein sequence ID" value="SVP90445.1"/>
    <property type="molecule type" value="Genomic_DNA"/>
</dbReference>
<dbReference type="InterPro" id="IPR044992">
    <property type="entry name" value="ChyE-like"/>
</dbReference>
<dbReference type="InterPro" id="IPR029062">
    <property type="entry name" value="Class_I_gatase-like"/>
</dbReference>